<dbReference type="InParanoid" id="B4D4U9"/>
<dbReference type="InterPro" id="IPR027379">
    <property type="entry name" value="CLS_N"/>
</dbReference>
<dbReference type="AlphaFoldDB" id="B4D4U9"/>
<evidence type="ECO:0000313" key="8">
    <source>
        <dbReference type="EMBL" id="EDY18552.1"/>
    </source>
</evidence>
<feature type="transmembrane region" description="Helical" evidence="6">
    <location>
        <begin position="20"/>
        <end position="40"/>
    </location>
</feature>
<name>B4D4U9_9BACT</name>
<keyword evidence="4 6" id="KW-1133">Transmembrane helix</keyword>
<dbReference type="Proteomes" id="UP000005824">
    <property type="component" value="Unassembled WGS sequence"/>
</dbReference>
<keyword evidence="9" id="KW-1185">Reference proteome</keyword>
<keyword evidence="3 6" id="KW-0812">Transmembrane</keyword>
<protein>
    <recommendedName>
        <fullName evidence="7">Cardiolipin synthase N-terminal domain-containing protein</fullName>
    </recommendedName>
</protein>
<gene>
    <name evidence="8" type="ORF">CfE428DRAFT_3937</name>
</gene>
<proteinExistence type="predicted"/>
<comment type="subcellular location">
    <subcellularLocation>
        <location evidence="1">Cell membrane</location>
        <topology evidence="1">Multi-pass membrane protein</topology>
    </subcellularLocation>
</comment>
<evidence type="ECO:0000256" key="6">
    <source>
        <dbReference type="SAM" id="Phobius"/>
    </source>
</evidence>
<organism evidence="8 9">
    <name type="scientific">Chthoniobacter flavus Ellin428</name>
    <dbReference type="NCBI Taxonomy" id="497964"/>
    <lineage>
        <taxon>Bacteria</taxon>
        <taxon>Pseudomonadati</taxon>
        <taxon>Verrucomicrobiota</taxon>
        <taxon>Spartobacteria</taxon>
        <taxon>Chthoniobacterales</taxon>
        <taxon>Chthoniobacteraceae</taxon>
        <taxon>Chthoniobacter</taxon>
    </lineage>
</organism>
<evidence type="ECO:0000259" key="7">
    <source>
        <dbReference type="Pfam" id="PF13396"/>
    </source>
</evidence>
<keyword evidence="2" id="KW-1003">Cell membrane</keyword>
<evidence type="ECO:0000256" key="1">
    <source>
        <dbReference type="ARBA" id="ARBA00004651"/>
    </source>
</evidence>
<feature type="transmembrane region" description="Helical" evidence="6">
    <location>
        <begin position="52"/>
        <end position="71"/>
    </location>
</feature>
<dbReference type="RefSeq" id="WP_006981262.1">
    <property type="nucleotide sequence ID" value="NZ_ABVL01000012.1"/>
</dbReference>
<evidence type="ECO:0000256" key="3">
    <source>
        <dbReference type="ARBA" id="ARBA00022692"/>
    </source>
</evidence>
<dbReference type="EMBL" id="ABVL01000012">
    <property type="protein sequence ID" value="EDY18552.1"/>
    <property type="molecule type" value="Genomic_DNA"/>
</dbReference>
<keyword evidence="5 6" id="KW-0472">Membrane</keyword>
<evidence type="ECO:0000256" key="5">
    <source>
        <dbReference type="ARBA" id="ARBA00023136"/>
    </source>
</evidence>
<sequence>MTLSSVIFLASLFNLAGPDLIIVLLIFLLMGFPIWMIVDCTRHESNEGNTKLIWILIILFAPLGSVIYFFARKLPRPSLPPPGQHDLPQ</sequence>
<evidence type="ECO:0000256" key="2">
    <source>
        <dbReference type="ARBA" id="ARBA00022475"/>
    </source>
</evidence>
<evidence type="ECO:0000256" key="4">
    <source>
        <dbReference type="ARBA" id="ARBA00022989"/>
    </source>
</evidence>
<reference evidence="8 9" key="1">
    <citation type="journal article" date="2011" name="J. Bacteriol.">
        <title>Genome sequence of Chthoniobacter flavus Ellin428, an aerobic heterotrophic soil bacterium.</title>
        <authorList>
            <person name="Kant R."/>
            <person name="van Passel M.W."/>
            <person name="Palva A."/>
            <person name="Lucas S."/>
            <person name="Lapidus A."/>
            <person name="Glavina Del Rio T."/>
            <person name="Dalin E."/>
            <person name="Tice H."/>
            <person name="Bruce D."/>
            <person name="Goodwin L."/>
            <person name="Pitluck S."/>
            <person name="Larimer F.W."/>
            <person name="Land M.L."/>
            <person name="Hauser L."/>
            <person name="Sangwan P."/>
            <person name="de Vos W.M."/>
            <person name="Janssen P.H."/>
            <person name="Smidt H."/>
        </authorList>
    </citation>
    <scope>NUCLEOTIDE SEQUENCE [LARGE SCALE GENOMIC DNA]</scope>
    <source>
        <strain evidence="8 9">Ellin428</strain>
    </source>
</reference>
<evidence type="ECO:0000313" key="9">
    <source>
        <dbReference type="Proteomes" id="UP000005824"/>
    </source>
</evidence>
<dbReference type="GO" id="GO:0005886">
    <property type="term" value="C:plasma membrane"/>
    <property type="evidence" value="ECO:0007669"/>
    <property type="project" value="UniProtKB-SubCell"/>
</dbReference>
<accession>B4D4U9</accession>
<feature type="domain" description="Cardiolipin synthase N-terminal" evidence="7">
    <location>
        <begin position="34"/>
        <end position="72"/>
    </location>
</feature>
<comment type="caution">
    <text evidence="8">The sequence shown here is derived from an EMBL/GenBank/DDBJ whole genome shotgun (WGS) entry which is preliminary data.</text>
</comment>
<dbReference type="Pfam" id="PF13396">
    <property type="entry name" value="PLDc_N"/>
    <property type="match status" value="1"/>
</dbReference>